<dbReference type="Gene3D" id="3.30.1230.10">
    <property type="entry name" value="YlxR-like"/>
    <property type="match status" value="1"/>
</dbReference>
<dbReference type="SUPFAM" id="SSF64376">
    <property type="entry name" value="YlxR-like"/>
    <property type="match status" value="1"/>
</dbReference>
<evidence type="ECO:0000313" key="3">
    <source>
        <dbReference type="Proteomes" id="UP001501521"/>
    </source>
</evidence>
<proteinExistence type="predicted"/>
<feature type="domain" description="YlxR" evidence="1">
    <location>
        <begin position="5"/>
        <end position="64"/>
    </location>
</feature>
<evidence type="ECO:0000313" key="2">
    <source>
        <dbReference type="EMBL" id="GAA4906900.1"/>
    </source>
</evidence>
<protein>
    <recommendedName>
        <fullName evidence="1">YlxR domain-containing protein</fullName>
    </recommendedName>
</protein>
<dbReference type="InterPro" id="IPR035931">
    <property type="entry name" value="YlxR-like_sf"/>
</dbReference>
<accession>A0ABP9FLW1</accession>
<sequence>MTPQRTCIGCRAVDDQDALVRLVRRDTTVLDGTAPRLPGRGAYLHARCLELAERRHAIRRTFGPGAELDPAAREAIARSGSGGAGAL</sequence>
<dbReference type="InterPro" id="IPR037465">
    <property type="entry name" value="YlxR"/>
</dbReference>
<evidence type="ECO:0000259" key="1">
    <source>
        <dbReference type="Pfam" id="PF04296"/>
    </source>
</evidence>
<reference evidence="3" key="1">
    <citation type="journal article" date="2019" name="Int. J. Syst. Evol. Microbiol.">
        <title>The Global Catalogue of Microorganisms (GCM) 10K type strain sequencing project: providing services to taxonomists for standard genome sequencing and annotation.</title>
        <authorList>
            <consortium name="The Broad Institute Genomics Platform"/>
            <consortium name="The Broad Institute Genome Sequencing Center for Infectious Disease"/>
            <person name="Wu L."/>
            <person name="Ma J."/>
        </authorList>
    </citation>
    <scope>NUCLEOTIDE SEQUENCE [LARGE SCALE GENOMIC DNA]</scope>
    <source>
        <strain evidence="3">JCM 19125</strain>
    </source>
</reference>
<dbReference type="Pfam" id="PF04296">
    <property type="entry name" value="YlxR"/>
    <property type="match status" value="1"/>
</dbReference>
<comment type="caution">
    <text evidence="2">The sequence shown here is derived from an EMBL/GenBank/DDBJ whole genome shotgun (WGS) entry which is preliminary data.</text>
</comment>
<keyword evidence="3" id="KW-1185">Reference proteome</keyword>
<dbReference type="RefSeq" id="WP_345583929.1">
    <property type="nucleotide sequence ID" value="NZ_BAABLV010000041.1"/>
</dbReference>
<gene>
    <name evidence="2" type="ORF">GCM10025789_27970</name>
</gene>
<dbReference type="InterPro" id="IPR007393">
    <property type="entry name" value="YlxR_dom"/>
</dbReference>
<organism evidence="2 3">
    <name type="scientific">Tessaracoccus lubricantis</name>
    <dbReference type="NCBI Taxonomy" id="545543"/>
    <lineage>
        <taxon>Bacteria</taxon>
        <taxon>Bacillati</taxon>
        <taxon>Actinomycetota</taxon>
        <taxon>Actinomycetes</taxon>
        <taxon>Propionibacteriales</taxon>
        <taxon>Propionibacteriaceae</taxon>
        <taxon>Tessaracoccus</taxon>
    </lineage>
</organism>
<name>A0ABP9FLW1_9ACTN</name>
<dbReference type="EMBL" id="BAABLV010000041">
    <property type="protein sequence ID" value="GAA4906900.1"/>
    <property type="molecule type" value="Genomic_DNA"/>
</dbReference>
<dbReference type="Proteomes" id="UP001501521">
    <property type="component" value="Unassembled WGS sequence"/>
</dbReference>
<dbReference type="PANTHER" id="PTHR34215:SF1">
    <property type="entry name" value="YLXR DOMAIN-CONTAINING PROTEIN"/>
    <property type="match status" value="1"/>
</dbReference>
<dbReference type="PANTHER" id="PTHR34215">
    <property type="entry name" value="BLL0784 PROTEIN"/>
    <property type="match status" value="1"/>
</dbReference>